<name>A0A7W3JCT8_9MICO</name>
<keyword evidence="2" id="KW-1185">Reference proteome</keyword>
<accession>A0A7W3JCT8</accession>
<comment type="caution">
    <text evidence="1">The sequence shown here is derived from an EMBL/GenBank/DDBJ whole genome shotgun (WGS) entry which is preliminary data.</text>
</comment>
<proteinExistence type="predicted"/>
<dbReference type="Proteomes" id="UP000540568">
    <property type="component" value="Unassembled WGS sequence"/>
</dbReference>
<dbReference type="RefSeq" id="WP_182619565.1">
    <property type="nucleotide sequence ID" value="NZ_BAAATF010000015.1"/>
</dbReference>
<evidence type="ECO:0000313" key="2">
    <source>
        <dbReference type="Proteomes" id="UP000540568"/>
    </source>
</evidence>
<organism evidence="1 2">
    <name type="scientific">Promicromonospora sukumoe</name>
    <dbReference type="NCBI Taxonomy" id="88382"/>
    <lineage>
        <taxon>Bacteria</taxon>
        <taxon>Bacillati</taxon>
        <taxon>Actinomycetota</taxon>
        <taxon>Actinomycetes</taxon>
        <taxon>Micrococcales</taxon>
        <taxon>Promicromonosporaceae</taxon>
        <taxon>Promicromonospora</taxon>
    </lineage>
</organism>
<dbReference type="AlphaFoldDB" id="A0A7W3JCT8"/>
<gene>
    <name evidence="1" type="ORF">FHX71_004451</name>
</gene>
<evidence type="ECO:0000313" key="1">
    <source>
        <dbReference type="EMBL" id="MBA8810475.1"/>
    </source>
</evidence>
<protein>
    <submittedName>
        <fullName evidence="1">Uncharacterized protein</fullName>
    </submittedName>
</protein>
<dbReference type="EMBL" id="JACGWV010000002">
    <property type="protein sequence ID" value="MBA8810475.1"/>
    <property type="molecule type" value="Genomic_DNA"/>
</dbReference>
<sequence length="116" mass="12173">MVGWVVWSAFSEDLGDALRGSSTDPEELQATTLSRYEAGLEAAGADRSFTEPEVTASVGEYWGGDVAADAVTIVVHIPGSSTSAQCFELRARVVPDGVEVTSSPVDDGCIADLQKH</sequence>
<reference evidence="1 2" key="1">
    <citation type="submission" date="2020-07" db="EMBL/GenBank/DDBJ databases">
        <title>Sequencing the genomes of 1000 actinobacteria strains.</title>
        <authorList>
            <person name="Klenk H.-P."/>
        </authorList>
    </citation>
    <scope>NUCLEOTIDE SEQUENCE [LARGE SCALE GENOMIC DNA]</scope>
    <source>
        <strain evidence="1 2">DSM 44121</strain>
    </source>
</reference>